<dbReference type="Pfam" id="PF12950">
    <property type="entry name" value="TaqI_C"/>
    <property type="match status" value="1"/>
</dbReference>
<dbReference type="Proteomes" id="UP000230611">
    <property type="component" value="Unassembled WGS sequence"/>
</dbReference>
<sequence>MNKEQTKIKIKDLISKYEAVKAGGKVGKYTEEETKKDFITPLFEALGWNVFDKNEVTAEEQISGDRVDYGFYLNGRIKFYLEAKPLKADLHREDYAKQAIRYSWNKGVTWAVLTDFENLIIFNALSPEKLLAGKKYLSFTYEEYLTRFDELWCLSKEAFGDDIIDKEAEKVGKKLQKVSVTETLAKDLNECREILTAAFLKWNEKEDPHLIDEGVQKLLNRLIFIRSAEDRKIEPPTLMPLIHEHKASGKAVEISPFLAMVKKFRELDKTYNSNLFDEHPFEKWEEFGGATEKVIDILYGKKNYFEYDFSVIPADVLGNVYENYLGYQLKKSKEKESSGKNFKKRKEQGIYYTPKYIVDYIVANALSPVLDKCKSVNDLQKIKILDPACGSGSFLVAAMNFLLKKYEEFNIKPDGYLKIQILQNNIYGVDLDQQAVELARLNLLLNTFDSQIKLPGLENNIKNGNSLISGTDEELEKYFGKNYRDKKPFNWEEEFPEVFSARHSRESGNPEKGFDIIIGNPPWGANIDKEVEFLAFKFPDSTKEHKDTYKIFIDLAIQKLKNSGRLGFVSPNTFLYQPRYQDVKDLLDNYNYMVLNLGENIFGNVQLPCCVLVAEKEKGDQHTVVDLTKIAREELPGAIINTTSESAAKASAANTAIIKNTGLIFDEIFLMKDAGINYQAVKIGKAEKGKSELGKLLFYEGEKENKNDVEYWKGSNIERYFIQDRTGQFVRTDYKKFKKENERVILNSNFFALIPKILWRQTASSLIAVVDEKCVWFGRSIIGAVIKPNFKNKVNIYFALAIFNSKYINFIYRQKVLETGKVFPQVKLKYLRDLPFVVGTKSQQKKIIELVKKMLALNKEFRQIIENSDQWRKLKDEIIKIDKKIDEEVYKLYRLGEEDIRVVEENSI</sequence>
<dbReference type="InterPro" id="IPR002052">
    <property type="entry name" value="DNA_methylase_N6_adenine_CS"/>
</dbReference>
<keyword evidence="6" id="KW-0238">DNA-binding</keyword>
<evidence type="ECO:0000256" key="1">
    <source>
        <dbReference type="ARBA" id="ARBA00011900"/>
    </source>
</evidence>
<dbReference type="GO" id="GO:0003677">
    <property type="term" value="F:DNA binding"/>
    <property type="evidence" value="ECO:0007669"/>
    <property type="project" value="UniProtKB-KW"/>
</dbReference>
<dbReference type="SUPFAM" id="SSF116734">
    <property type="entry name" value="DNA methylase specificity domain"/>
    <property type="match status" value="1"/>
</dbReference>
<evidence type="ECO:0000256" key="5">
    <source>
        <dbReference type="ARBA" id="ARBA00022747"/>
    </source>
</evidence>
<dbReference type="Gene3D" id="3.90.220.20">
    <property type="entry name" value="DNA methylase specificity domains"/>
    <property type="match status" value="1"/>
</dbReference>
<dbReference type="InterPro" id="IPR044946">
    <property type="entry name" value="Restrct_endonuc_typeI_TRD_sf"/>
</dbReference>
<evidence type="ECO:0000313" key="11">
    <source>
        <dbReference type="Proteomes" id="UP000230611"/>
    </source>
</evidence>
<evidence type="ECO:0000256" key="7">
    <source>
        <dbReference type="ARBA" id="ARBA00047942"/>
    </source>
</evidence>
<dbReference type="PANTHER" id="PTHR33841">
    <property type="entry name" value="DNA METHYLTRANSFERASE YEEA-RELATED"/>
    <property type="match status" value="1"/>
</dbReference>
<dbReference type="InterPro" id="IPR050953">
    <property type="entry name" value="N4_N6_ade-DNA_methylase"/>
</dbReference>
<proteinExistence type="predicted"/>
<feature type="domain" description="Type II methyltransferase M.TaqI-like" evidence="8">
    <location>
        <begin position="424"/>
        <end position="592"/>
    </location>
</feature>
<name>A0A2M8AGG8_9BACT</name>
<dbReference type="SUPFAM" id="SSF53335">
    <property type="entry name" value="S-adenosyl-L-methionine-dependent methyltransferases"/>
    <property type="match status" value="1"/>
</dbReference>
<keyword evidence="3" id="KW-0808">Transferase</keyword>
<evidence type="ECO:0000256" key="2">
    <source>
        <dbReference type="ARBA" id="ARBA00022603"/>
    </source>
</evidence>
<evidence type="ECO:0000259" key="9">
    <source>
        <dbReference type="Pfam" id="PF12950"/>
    </source>
</evidence>
<keyword evidence="2" id="KW-0489">Methyltransferase</keyword>
<comment type="caution">
    <text evidence="10">The sequence shown here is derived from an EMBL/GenBank/DDBJ whole genome shotgun (WGS) entry which is preliminary data.</text>
</comment>
<reference evidence="11" key="1">
    <citation type="submission" date="2017-09" db="EMBL/GenBank/DDBJ databases">
        <title>Depth-based differentiation of microbial function through sediment-hosted aquifers and enrichment of novel symbionts in the deep terrestrial subsurface.</title>
        <authorList>
            <person name="Probst A.J."/>
            <person name="Ladd B."/>
            <person name="Jarett J.K."/>
            <person name="Geller-Mcgrath D.E."/>
            <person name="Sieber C.M.K."/>
            <person name="Emerson J.B."/>
            <person name="Anantharaman K."/>
            <person name="Thomas B.C."/>
            <person name="Malmstrom R."/>
            <person name="Stieglmeier M."/>
            <person name="Klingl A."/>
            <person name="Woyke T."/>
            <person name="Ryan C.M."/>
            <person name="Banfield J.F."/>
        </authorList>
    </citation>
    <scope>NUCLEOTIDE SEQUENCE [LARGE SCALE GENOMIC DNA]</scope>
</reference>
<dbReference type="InterPro" id="IPR025931">
    <property type="entry name" value="TaqI_C"/>
</dbReference>
<dbReference type="PRINTS" id="PR00507">
    <property type="entry name" value="N12N6MTFRASE"/>
</dbReference>
<dbReference type="InterPro" id="IPR011639">
    <property type="entry name" value="MethylTrfase_TaqI-like_dom"/>
</dbReference>
<dbReference type="AlphaFoldDB" id="A0A2M8AGG8"/>
<comment type="catalytic activity">
    <reaction evidence="7">
        <text>a 2'-deoxyadenosine in DNA + S-adenosyl-L-methionine = an N(6)-methyl-2'-deoxyadenosine in DNA + S-adenosyl-L-homocysteine + H(+)</text>
        <dbReference type="Rhea" id="RHEA:15197"/>
        <dbReference type="Rhea" id="RHEA-COMP:12418"/>
        <dbReference type="Rhea" id="RHEA-COMP:12419"/>
        <dbReference type="ChEBI" id="CHEBI:15378"/>
        <dbReference type="ChEBI" id="CHEBI:57856"/>
        <dbReference type="ChEBI" id="CHEBI:59789"/>
        <dbReference type="ChEBI" id="CHEBI:90615"/>
        <dbReference type="ChEBI" id="CHEBI:90616"/>
        <dbReference type="EC" id="2.1.1.72"/>
    </reaction>
</comment>
<evidence type="ECO:0000256" key="3">
    <source>
        <dbReference type="ARBA" id="ARBA00022679"/>
    </source>
</evidence>
<dbReference type="EMBL" id="PFUO01000095">
    <property type="protein sequence ID" value="PJB16662.1"/>
    <property type="molecule type" value="Genomic_DNA"/>
</dbReference>
<dbReference type="InterPro" id="IPR029063">
    <property type="entry name" value="SAM-dependent_MTases_sf"/>
</dbReference>
<protein>
    <recommendedName>
        <fullName evidence="1">site-specific DNA-methyltransferase (adenine-specific)</fullName>
        <ecNumber evidence="1">2.1.1.72</ecNumber>
    </recommendedName>
</protein>
<dbReference type="PANTHER" id="PTHR33841:SF1">
    <property type="entry name" value="DNA METHYLTRANSFERASE A"/>
    <property type="match status" value="1"/>
</dbReference>
<dbReference type="GO" id="GO:0009007">
    <property type="term" value="F:site-specific DNA-methyltransferase (adenine-specific) activity"/>
    <property type="evidence" value="ECO:0007669"/>
    <property type="project" value="UniProtKB-EC"/>
</dbReference>
<accession>A0A2M8AGG8</accession>
<keyword evidence="4" id="KW-0949">S-adenosyl-L-methionine</keyword>
<dbReference type="Pfam" id="PF07669">
    <property type="entry name" value="Eco57I"/>
    <property type="match status" value="1"/>
</dbReference>
<feature type="domain" description="TaqI-like C-terminal specificity" evidence="9">
    <location>
        <begin position="710"/>
        <end position="835"/>
    </location>
</feature>
<dbReference type="PROSITE" id="PS00092">
    <property type="entry name" value="N6_MTASE"/>
    <property type="match status" value="1"/>
</dbReference>
<evidence type="ECO:0000259" key="8">
    <source>
        <dbReference type="Pfam" id="PF07669"/>
    </source>
</evidence>
<evidence type="ECO:0000256" key="4">
    <source>
        <dbReference type="ARBA" id="ARBA00022691"/>
    </source>
</evidence>
<evidence type="ECO:0000256" key="6">
    <source>
        <dbReference type="ARBA" id="ARBA00023125"/>
    </source>
</evidence>
<dbReference type="GO" id="GO:0032259">
    <property type="term" value="P:methylation"/>
    <property type="evidence" value="ECO:0007669"/>
    <property type="project" value="UniProtKB-KW"/>
</dbReference>
<dbReference type="Gene3D" id="3.40.50.150">
    <property type="entry name" value="Vaccinia Virus protein VP39"/>
    <property type="match status" value="1"/>
</dbReference>
<organism evidence="10 11">
    <name type="scientific">Candidatus Falkowbacteria bacterium CG_4_9_14_3_um_filter_38_19</name>
    <dbReference type="NCBI Taxonomy" id="1974559"/>
    <lineage>
        <taxon>Bacteria</taxon>
        <taxon>Candidatus Falkowiibacteriota</taxon>
    </lineage>
</organism>
<keyword evidence="5" id="KW-0680">Restriction system</keyword>
<dbReference type="EC" id="2.1.1.72" evidence="1"/>
<gene>
    <name evidence="10" type="ORF">CO116_01990</name>
</gene>
<dbReference type="GO" id="GO:0009307">
    <property type="term" value="P:DNA restriction-modification system"/>
    <property type="evidence" value="ECO:0007669"/>
    <property type="project" value="UniProtKB-KW"/>
</dbReference>
<evidence type="ECO:0000313" key="10">
    <source>
        <dbReference type="EMBL" id="PJB16662.1"/>
    </source>
</evidence>